<feature type="coiled-coil region" evidence="1">
    <location>
        <begin position="1"/>
        <end position="70"/>
    </location>
</feature>
<proteinExistence type="predicted"/>
<dbReference type="PANTHER" id="PTHR45287">
    <property type="entry name" value="OS03G0691500 PROTEIN"/>
    <property type="match status" value="1"/>
</dbReference>
<dbReference type="OrthoDB" id="685795at2759"/>
<evidence type="ECO:0000313" key="2">
    <source>
        <dbReference type="EMBL" id="KAF7829282.1"/>
    </source>
</evidence>
<feature type="coiled-coil region" evidence="1">
    <location>
        <begin position="692"/>
        <end position="772"/>
    </location>
</feature>
<organism evidence="2 3">
    <name type="scientific">Senna tora</name>
    <dbReference type="NCBI Taxonomy" id="362788"/>
    <lineage>
        <taxon>Eukaryota</taxon>
        <taxon>Viridiplantae</taxon>
        <taxon>Streptophyta</taxon>
        <taxon>Embryophyta</taxon>
        <taxon>Tracheophyta</taxon>
        <taxon>Spermatophyta</taxon>
        <taxon>Magnoliopsida</taxon>
        <taxon>eudicotyledons</taxon>
        <taxon>Gunneridae</taxon>
        <taxon>Pentapetalae</taxon>
        <taxon>rosids</taxon>
        <taxon>fabids</taxon>
        <taxon>Fabales</taxon>
        <taxon>Fabaceae</taxon>
        <taxon>Caesalpinioideae</taxon>
        <taxon>Cassia clade</taxon>
        <taxon>Senna</taxon>
    </lineage>
</organism>
<feature type="coiled-coil region" evidence="1">
    <location>
        <begin position="305"/>
        <end position="342"/>
    </location>
</feature>
<feature type="coiled-coil region" evidence="1">
    <location>
        <begin position="382"/>
        <end position="519"/>
    </location>
</feature>
<comment type="caution">
    <text evidence="2">The sequence shown here is derived from an EMBL/GenBank/DDBJ whole genome shotgun (WGS) entry which is preliminary data.</text>
</comment>
<dbReference type="InterPro" id="IPR040262">
    <property type="entry name" value="At4g38062-like"/>
</dbReference>
<reference evidence="2" key="1">
    <citation type="submission" date="2020-09" db="EMBL/GenBank/DDBJ databases">
        <title>Genome-Enabled Discovery of Anthraquinone Biosynthesis in Senna tora.</title>
        <authorList>
            <person name="Kang S.-H."/>
            <person name="Pandey R.P."/>
            <person name="Lee C.-M."/>
            <person name="Sim J.-S."/>
            <person name="Jeong J.-T."/>
            <person name="Choi B.-S."/>
            <person name="Jung M."/>
            <person name="Ginzburg D."/>
            <person name="Zhao K."/>
            <person name="Won S.Y."/>
            <person name="Oh T.-J."/>
            <person name="Yu Y."/>
            <person name="Kim N.-H."/>
            <person name="Lee O.R."/>
            <person name="Lee T.-H."/>
            <person name="Bashyal P."/>
            <person name="Kim T.-S."/>
            <person name="Lee W.-H."/>
            <person name="Kawkins C."/>
            <person name="Kim C.-K."/>
            <person name="Kim J.S."/>
            <person name="Ahn B.O."/>
            <person name="Rhee S.Y."/>
            <person name="Sohng J.K."/>
        </authorList>
    </citation>
    <scope>NUCLEOTIDE SEQUENCE</scope>
    <source>
        <tissue evidence="2">Leaf</tissue>
    </source>
</reference>
<feature type="coiled-coil region" evidence="1">
    <location>
        <begin position="103"/>
        <end position="272"/>
    </location>
</feature>
<sequence>MEQVYEELDDAKAEIEKLKAELRGKTDSLENFKKFQNVQVSQIQEAKLKIEKLEQELLQKADEVTEAKHNCEDLKGNLTKKESIIRHLSAANDKLRVDCDDKFKKWEDEKKELVLALEEATEKAENQEQQIYVYKQEIESLKCCLSVSKRSLEVEKKSEATRELREREDTFQKLEEENRKVADQLKWKKEQFKHLEEAHEKVREQFRSSKKEWELEKFTLFDEISSLQMKLDGQIRTSENLQNQLQMCSQALAHEESRRKHLEVQVSNYKARFENVSIEYEDARFELDHFNSQRDNDIGDLRYSLKAKEAECKELKYTIGKLEQEKQELRVSLKELQKAQIQEASAAFSQSKLRSKLRNLEQIHRECASTLTTKEAEWKLQLEKLSGDLTSCQSELENKTEAIEELRMELKLLNEEMSVMLLVLKREISEARLKLANDKEEMDLTIKVREQKCSELMQQLEMKNTALVKAQEEIDLINKEREEKCSELMKQLEMINATLIRAQKEINEEREKAACVMRKVDSLSVTKEQQHSVQIELDRYKKMLEESTKCQLVLKDKILQMEIESNEKLRDVSDALDRAKTELDERIYEEKEVEFELQIWKSIVERLKDDLEENHVIRKELENSLLAQVDVSETLKQEKASLIYKVASLGQQFTTSLVSFSSQFAEKQAEINLVQNACDKITAAEILALIETEEKKLMIRELEDDIHDIEQKLKLQELKMKELTDQIETKLKSSDALYHKLKMENRNLLENVKKLSSERENLLSLIMGLDEKVCEFSTKDTQLLDMLGSIVQSFENGCPEMNLKKDDGFLTKENTNLLSPMGTKKLEAISDVRSPFKELNN</sequence>
<evidence type="ECO:0000313" key="3">
    <source>
        <dbReference type="Proteomes" id="UP000634136"/>
    </source>
</evidence>
<dbReference type="Proteomes" id="UP000634136">
    <property type="component" value="Unassembled WGS sequence"/>
</dbReference>
<dbReference type="AlphaFoldDB" id="A0A834WNM4"/>
<dbReference type="EMBL" id="JAAIUW010000006">
    <property type="protein sequence ID" value="KAF7829282.1"/>
    <property type="molecule type" value="Genomic_DNA"/>
</dbReference>
<dbReference type="PANTHER" id="PTHR45287:SF4">
    <property type="entry name" value="OS03G0691500 PROTEIN"/>
    <property type="match status" value="1"/>
</dbReference>
<accession>A0A834WNM4</accession>
<keyword evidence="3" id="KW-1185">Reference proteome</keyword>
<gene>
    <name evidence="2" type="ORF">G2W53_020446</name>
</gene>
<keyword evidence="1" id="KW-0175">Coiled coil</keyword>
<protein>
    <submittedName>
        <fullName evidence="2">Putative basic helix loop helix protein</fullName>
    </submittedName>
</protein>
<name>A0A834WNM4_9FABA</name>
<evidence type="ECO:0000256" key="1">
    <source>
        <dbReference type="SAM" id="Coils"/>
    </source>
</evidence>